<keyword evidence="2" id="KW-1185">Reference proteome</keyword>
<protein>
    <submittedName>
        <fullName evidence="1">Uncharacterized protein</fullName>
    </submittedName>
</protein>
<dbReference type="Proteomes" id="UP001059380">
    <property type="component" value="Chromosome"/>
</dbReference>
<proteinExistence type="predicted"/>
<evidence type="ECO:0000313" key="1">
    <source>
        <dbReference type="EMBL" id="UWZ84971.1"/>
    </source>
</evidence>
<accession>A0A9J7BQA3</accession>
<dbReference type="EMBL" id="CP093313">
    <property type="protein sequence ID" value="UWZ84971.1"/>
    <property type="molecule type" value="Genomic_DNA"/>
</dbReference>
<gene>
    <name evidence="1" type="ORF">MOP44_03285</name>
</gene>
<reference evidence="1" key="1">
    <citation type="submission" date="2021-04" db="EMBL/GenBank/DDBJ databases">
        <title>Phylogenetic analysis of Acidobacteriaceae.</title>
        <authorList>
            <person name="Qiu L."/>
            <person name="Zhang Q."/>
        </authorList>
    </citation>
    <scope>NUCLEOTIDE SEQUENCE</scope>
    <source>
        <strain evidence="1">DSM 25168</strain>
    </source>
</reference>
<evidence type="ECO:0000313" key="2">
    <source>
        <dbReference type="Proteomes" id="UP001059380"/>
    </source>
</evidence>
<organism evidence="1 2">
    <name type="scientific">Occallatibacter riparius</name>
    <dbReference type="NCBI Taxonomy" id="1002689"/>
    <lineage>
        <taxon>Bacteria</taxon>
        <taxon>Pseudomonadati</taxon>
        <taxon>Acidobacteriota</taxon>
        <taxon>Terriglobia</taxon>
        <taxon>Terriglobales</taxon>
        <taxon>Acidobacteriaceae</taxon>
        <taxon>Occallatibacter</taxon>
    </lineage>
</organism>
<name>A0A9J7BQA3_9BACT</name>
<dbReference type="AlphaFoldDB" id="A0A9J7BQA3"/>
<dbReference type="KEGG" id="orp:MOP44_03285"/>
<sequence length="218" mass="24483">MLNRFLRRIARSNPRGDSELGGASAPAEIVELRLSEPRPWVGKYPEIPPPESELSLQMFVARFVCGDIHGEDTAAIALDLLEAGYDTPSLRRLAGETQVHCDRDAVELMERITKEAGFPVPFPVQQARMLVSRQIARLVIAGEREPWRAVGDLDSVWGWYSEVNNGDVNTIRRLGHDFVWDQEEQRFRPVVDADLLDSFARLAKLTDEECVAPGGMRS</sequence>
<dbReference type="RefSeq" id="WP_260794477.1">
    <property type="nucleotide sequence ID" value="NZ_CP093313.1"/>
</dbReference>